<evidence type="ECO:0000313" key="3">
    <source>
        <dbReference type="Proteomes" id="UP001558652"/>
    </source>
</evidence>
<evidence type="ECO:0000256" key="1">
    <source>
        <dbReference type="SAM" id="MobiDB-lite"/>
    </source>
</evidence>
<dbReference type="Proteomes" id="UP001558652">
    <property type="component" value="Unassembled WGS sequence"/>
</dbReference>
<sequence>MALIPMCRSGGVRRSRDRRSTPDDLLLATQPPNTGNFTRARQKSQQNKPHKIRTKALSGRPRASHEVCRFEPTCTPHSARRRGPRASPVYLGREGGGRHWALASPLSRARGGGAVPPPLLYPAAIRHSHYLRYRFFNIHQPFEFRMVSDHRKLKAFDVWSKLFDRPHNPETFLLCRGIISFPLGPRPAGVGDISSCEGAGKLITESTLSGSTRISASSTKLPRYFNLEKVALFPAEGKTGISKFGKNFFQVRQVLIKLSRTY</sequence>
<keyword evidence="3" id="KW-1185">Reference proteome</keyword>
<dbReference type="EMBL" id="JBFDAA010000002">
    <property type="protein sequence ID" value="KAL1139222.1"/>
    <property type="molecule type" value="Genomic_DNA"/>
</dbReference>
<dbReference type="AlphaFoldDB" id="A0ABD0Z652"/>
<protein>
    <submittedName>
        <fullName evidence="2">Uncharacterized protein</fullName>
    </submittedName>
</protein>
<gene>
    <name evidence="2" type="ORF">AAG570_006208</name>
</gene>
<organism evidence="2 3">
    <name type="scientific">Ranatra chinensis</name>
    <dbReference type="NCBI Taxonomy" id="642074"/>
    <lineage>
        <taxon>Eukaryota</taxon>
        <taxon>Metazoa</taxon>
        <taxon>Ecdysozoa</taxon>
        <taxon>Arthropoda</taxon>
        <taxon>Hexapoda</taxon>
        <taxon>Insecta</taxon>
        <taxon>Pterygota</taxon>
        <taxon>Neoptera</taxon>
        <taxon>Paraneoptera</taxon>
        <taxon>Hemiptera</taxon>
        <taxon>Heteroptera</taxon>
        <taxon>Panheteroptera</taxon>
        <taxon>Nepomorpha</taxon>
        <taxon>Nepidae</taxon>
        <taxon>Ranatrinae</taxon>
        <taxon>Ranatra</taxon>
    </lineage>
</organism>
<name>A0ABD0Z652_9HEMI</name>
<comment type="caution">
    <text evidence="2">The sequence shown here is derived from an EMBL/GenBank/DDBJ whole genome shotgun (WGS) entry which is preliminary data.</text>
</comment>
<evidence type="ECO:0000313" key="2">
    <source>
        <dbReference type="EMBL" id="KAL1139222.1"/>
    </source>
</evidence>
<proteinExistence type="predicted"/>
<accession>A0ABD0Z652</accession>
<reference evidence="2 3" key="1">
    <citation type="submission" date="2024-07" db="EMBL/GenBank/DDBJ databases">
        <title>Chromosome-level genome assembly of the water stick insect Ranatra chinensis (Heteroptera: Nepidae).</title>
        <authorList>
            <person name="Liu X."/>
        </authorList>
    </citation>
    <scope>NUCLEOTIDE SEQUENCE [LARGE SCALE GENOMIC DNA]</scope>
    <source>
        <strain evidence="2">Cailab_2021Rc</strain>
        <tissue evidence="2">Muscle</tissue>
    </source>
</reference>
<feature type="region of interest" description="Disordered" evidence="1">
    <location>
        <begin position="1"/>
        <end position="65"/>
    </location>
</feature>
<feature type="compositionally biased region" description="Polar residues" evidence="1">
    <location>
        <begin position="30"/>
        <end position="47"/>
    </location>
</feature>